<dbReference type="OrthoDB" id="76923at2759"/>
<sequence length="131" mass="15183">MLSRHFGRLLALTAVPKVSVEPMLFSLLARRMSNNRTSENWGNLGTVLKELRNVSREHRLEGKMPDTKLLKELGYSSLILAIRKKHGGMVKIASKMGTHKEKEIVEVHKKVSARAKRRHKRLERLKMHDFY</sequence>
<dbReference type="OMA" id="ERINMHD"/>
<accession>A0A0P1AGQ5</accession>
<reference evidence="2" key="1">
    <citation type="submission" date="2014-09" db="EMBL/GenBank/DDBJ databases">
        <authorList>
            <person name="Sharma Rahul"/>
            <person name="Thines Marco"/>
        </authorList>
    </citation>
    <scope>NUCLEOTIDE SEQUENCE [LARGE SCALE GENOMIC DNA]</scope>
</reference>
<dbReference type="EMBL" id="CCYD01000472">
    <property type="protein sequence ID" value="CEG40333.1"/>
    <property type="molecule type" value="Genomic_DNA"/>
</dbReference>
<dbReference type="AlphaFoldDB" id="A0A0P1AGQ5"/>
<proteinExistence type="predicted"/>
<evidence type="ECO:0000313" key="1">
    <source>
        <dbReference type="EMBL" id="CEG40333.1"/>
    </source>
</evidence>
<dbReference type="RefSeq" id="XP_024576702.1">
    <property type="nucleotide sequence ID" value="XM_024725979.1"/>
</dbReference>
<organism evidence="1 2">
    <name type="scientific">Plasmopara halstedii</name>
    <name type="common">Downy mildew of sunflower</name>
    <dbReference type="NCBI Taxonomy" id="4781"/>
    <lineage>
        <taxon>Eukaryota</taxon>
        <taxon>Sar</taxon>
        <taxon>Stramenopiles</taxon>
        <taxon>Oomycota</taxon>
        <taxon>Peronosporomycetes</taxon>
        <taxon>Peronosporales</taxon>
        <taxon>Peronosporaceae</taxon>
        <taxon>Plasmopara</taxon>
    </lineage>
</organism>
<keyword evidence="2" id="KW-1185">Reference proteome</keyword>
<evidence type="ECO:0000313" key="2">
    <source>
        <dbReference type="Proteomes" id="UP000054928"/>
    </source>
</evidence>
<dbReference type="Proteomes" id="UP000054928">
    <property type="component" value="Unassembled WGS sequence"/>
</dbReference>
<name>A0A0P1AGQ5_PLAHL</name>
<protein>
    <submittedName>
        <fullName evidence="1">Uncharacterized protein</fullName>
    </submittedName>
</protein>
<dbReference type="GeneID" id="36405593"/>